<keyword evidence="2" id="KW-1133">Transmembrane helix</keyword>
<evidence type="ECO:0000313" key="4">
    <source>
        <dbReference type="Proteomes" id="UP000823854"/>
    </source>
</evidence>
<proteinExistence type="predicted"/>
<sequence length="665" mass="69856">MSMLLPVLLAWVLLAGPGYLLLVLAGVRLPLRWGIAPVVTVVLTAVLGVVLHVLGLRWSAGTLLVGTLLAALGVILARTVLERRRGRDVRLGRPARPFRAAAAEDRASGTSAAPRPLSPGSGWPRGIAAAVTGGSVLMGLLTVVAASQRMGGIDTLNGSFDSFFHLSAAAFVRADGDAFPWTALQGIYGEPTYYPVAFDTLAAVLPWNTIVSANALMLACLAALPCAVASMVAALTTDRLRGPVLALCAAGASTLFLSTAAMGLVMGLWPIVLGTLCLPPAVAAVLRVGARGARTRPSEVLTAVVLVAGAALAHPSVLFSVAVFGGSALIGHGLVDLRGGRRRRGLILLAVAGAAAVVFLIGSAVTLAGMDLTRPSGLPATELLWQILTDTPRIPALAAPAWPLVLVWALAVLGAVAAVRRREAVMVSVLVGLVVSVALGLATDAPGTLMTVLVNPWYGARERIAPLMMCLLVLLMARGLSVLMTERTRLLRAGALAATALLWVTVLAGLLVPGRLPLLGSLAYTAYGVQLSPYVTPKERQFIERTARKLPEDAVVLADPRDGATLYWSLGGVPVVYPTMAAPITQDQRLIGRYLTDRDDHDLVCDALDRQRPTYLYRDTSEFSGQQLDAEASAPWDGVHRVPEHLLDVVDEDGPYALYEFTPPC</sequence>
<feature type="transmembrane region" description="Helical" evidence="2">
    <location>
        <begin position="126"/>
        <end position="146"/>
    </location>
</feature>
<name>A0A9D2PZR6_9MICO</name>
<feature type="transmembrane region" description="Helical" evidence="2">
    <location>
        <begin position="215"/>
        <end position="236"/>
    </location>
</feature>
<dbReference type="EMBL" id="DWWC01000113">
    <property type="protein sequence ID" value="HJC69248.1"/>
    <property type="molecule type" value="Genomic_DNA"/>
</dbReference>
<comment type="caution">
    <text evidence="3">The sequence shown here is derived from an EMBL/GenBank/DDBJ whole genome shotgun (WGS) entry which is preliminary data.</text>
</comment>
<feature type="region of interest" description="Disordered" evidence="1">
    <location>
        <begin position="100"/>
        <end position="120"/>
    </location>
</feature>
<evidence type="ECO:0000256" key="1">
    <source>
        <dbReference type="SAM" id="MobiDB-lite"/>
    </source>
</evidence>
<dbReference type="AlphaFoldDB" id="A0A9D2PZR6"/>
<keyword evidence="2" id="KW-0812">Transmembrane</keyword>
<evidence type="ECO:0000313" key="3">
    <source>
        <dbReference type="EMBL" id="HJC69248.1"/>
    </source>
</evidence>
<gene>
    <name evidence="3" type="ORF">H9932_06175</name>
</gene>
<feature type="transmembrane region" description="Helical" evidence="2">
    <location>
        <begin position="35"/>
        <end position="56"/>
    </location>
</feature>
<feature type="transmembrane region" description="Helical" evidence="2">
    <location>
        <begin position="424"/>
        <end position="443"/>
    </location>
</feature>
<feature type="transmembrane region" description="Helical" evidence="2">
    <location>
        <begin position="463"/>
        <end position="483"/>
    </location>
</feature>
<organism evidence="3 4">
    <name type="scientific">Candidatus Brachybacterium intestinipullorum</name>
    <dbReference type="NCBI Taxonomy" id="2838512"/>
    <lineage>
        <taxon>Bacteria</taxon>
        <taxon>Bacillati</taxon>
        <taxon>Actinomycetota</taxon>
        <taxon>Actinomycetes</taxon>
        <taxon>Micrococcales</taxon>
        <taxon>Dermabacteraceae</taxon>
        <taxon>Brachybacterium</taxon>
    </lineage>
</organism>
<feature type="transmembrane region" description="Helical" evidence="2">
    <location>
        <begin position="346"/>
        <end position="370"/>
    </location>
</feature>
<feature type="transmembrane region" description="Helical" evidence="2">
    <location>
        <begin position="300"/>
        <end position="325"/>
    </location>
</feature>
<accession>A0A9D2PZR6</accession>
<protein>
    <submittedName>
        <fullName evidence="3">Uncharacterized protein</fullName>
    </submittedName>
</protein>
<reference evidence="3" key="2">
    <citation type="submission" date="2021-04" db="EMBL/GenBank/DDBJ databases">
        <authorList>
            <person name="Gilroy R."/>
        </authorList>
    </citation>
    <scope>NUCLEOTIDE SEQUENCE</scope>
    <source>
        <strain evidence="3">CHK130-7132</strain>
    </source>
</reference>
<dbReference type="Proteomes" id="UP000823854">
    <property type="component" value="Unassembled WGS sequence"/>
</dbReference>
<dbReference type="InterPro" id="IPR046671">
    <property type="entry name" value="DUF6541"/>
</dbReference>
<keyword evidence="2" id="KW-0472">Membrane</keyword>
<feature type="transmembrane region" description="Helical" evidence="2">
    <location>
        <begin position="401"/>
        <end position="419"/>
    </location>
</feature>
<reference evidence="3" key="1">
    <citation type="journal article" date="2021" name="PeerJ">
        <title>Extensive microbial diversity within the chicken gut microbiome revealed by metagenomics and culture.</title>
        <authorList>
            <person name="Gilroy R."/>
            <person name="Ravi A."/>
            <person name="Getino M."/>
            <person name="Pursley I."/>
            <person name="Horton D.L."/>
            <person name="Alikhan N.F."/>
            <person name="Baker D."/>
            <person name="Gharbi K."/>
            <person name="Hall N."/>
            <person name="Watson M."/>
            <person name="Adriaenssens E.M."/>
            <person name="Foster-Nyarko E."/>
            <person name="Jarju S."/>
            <person name="Secka A."/>
            <person name="Antonio M."/>
            <person name="Oren A."/>
            <person name="Chaudhuri R.R."/>
            <person name="La Ragione R."/>
            <person name="Hildebrand F."/>
            <person name="Pallen M.J."/>
        </authorList>
    </citation>
    <scope>NUCLEOTIDE SEQUENCE</scope>
    <source>
        <strain evidence="3">CHK130-7132</strain>
    </source>
</reference>
<feature type="transmembrane region" description="Helical" evidence="2">
    <location>
        <begin position="490"/>
        <end position="512"/>
    </location>
</feature>
<evidence type="ECO:0000256" key="2">
    <source>
        <dbReference type="SAM" id="Phobius"/>
    </source>
</evidence>
<feature type="transmembrane region" description="Helical" evidence="2">
    <location>
        <begin position="242"/>
        <end position="261"/>
    </location>
</feature>
<dbReference type="Pfam" id="PF20176">
    <property type="entry name" value="DUF6541"/>
    <property type="match status" value="1"/>
</dbReference>
<feature type="transmembrane region" description="Helical" evidence="2">
    <location>
        <begin position="268"/>
        <end position="288"/>
    </location>
</feature>
<feature type="transmembrane region" description="Helical" evidence="2">
    <location>
        <begin position="63"/>
        <end position="81"/>
    </location>
</feature>